<gene>
    <name evidence="1" type="ORF">ANACOL_01373</name>
</gene>
<reference evidence="1" key="2">
    <citation type="submission" date="2013-09" db="EMBL/GenBank/DDBJ databases">
        <title>Draft genome sequence of Anaerotruncus colihominis(DSM 17241).</title>
        <authorList>
            <person name="Sudarsanam P."/>
            <person name="Ley R."/>
            <person name="Guruge J."/>
            <person name="Turnbaugh P.J."/>
            <person name="Mahowald M."/>
            <person name="Liep D."/>
            <person name="Gordon J."/>
        </authorList>
    </citation>
    <scope>NUCLEOTIDE SEQUENCE</scope>
    <source>
        <strain evidence="1">DSM 17241</strain>
    </source>
</reference>
<dbReference type="EMBL" id="ABGD02000009">
    <property type="protein sequence ID" value="EDS11995.1"/>
    <property type="molecule type" value="Genomic_DNA"/>
</dbReference>
<reference evidence="1" key="1">
    <citation type="submission" date="2007-11" db="EMBL/GenBank/DDBJ databases">
        <authorList>
            <person name="Fulton L."/>
            <person name="Clifton S."/>
            <person name="Fulton B."/>
            <person name="Xu J."/>
            <person name="Minx P."/>
            <person name="Pepin K.H."/>
            <person name="Johnson M."/>
            <person name="Thiruvilangam P."/>
            <person name="Bhonagiri V."/>
            <person name="Nash W.E."/>
            <person name="Mardis E.R."/>
            <person name="Wilson R.K."/>
        </authorList>
    </citation>
    <scope>NUCLEOTIDE SEQUENCE [LARGE SCALE GENOMIC DNA]</scope>
    <source>
        <strain evidence="1">DSM 17241</strain>
    </source>
</reference>
<comment type="caution">
    <text evidence="1">The sequence shown here is derived from an EMBL/GenBank/DDBJ whole genome shotgun (WGS) entry which is preliminary data.</text>
</comment>
<name>B0P9C7_9FIRM</name>
<accession>B0P9C7</accession>
<sequence length="48" mass="5578">MLLAELFSNIFTPQTNYGYDNIIYMRCQQIPIAFDTAYKKKDLAVSEV</sequence>
<feature type="non-terminal residue" evidence="1">
    <location>
        <position position="48"/>
    </location>
</feature>
<protein>
    <submittedName>
        <fullName evidence="1">Uncharacterized protein</fullName>
    </submittedName>
</protein>
<keyword evidence="2" id="KW-1185">Reference proteome</keyword>
<proteinExistence type="predicted"/>
<dbReference type="AlphaFoldDB" id="B0P9C7"/>
<dbReference type="HOGENOM" id="CLU_3161326_0_0_9"/>
<evidence type="ECO:0000313" key="2">
    <source>
        <dbReference type="Proteomes" id="UP000003803"/>
    </source>
</evidence>
<evidence type="ECO:0000313" key="1">
    <source>
        <dbReference type="EMBL" id="EDS11995.1"/>
    </source>
</evidence>
<organism evidence="1 2">
    <name type="scientific">Anaerotruncus colihominis DSM 17241</name>
    <dbReference type="NCBI Taxonomy" id="445972"/>
    <lineage>
        <taxon>Bacteria</taxon>
        <taxon>Bacillati</taxon>
        <taxon>Bacillota</taxon>
        <taxon>Clostridia</taxon>
        <taxon>Eubacteriales</taxon>
        <taxon>Oscillospiraceae</taxon>
        <taxon>Anaerotruncus</taxon>
    </lineage>
</organism>
<dbReference type="Proteomes" id="UP000003803">
    <property type="component" value="Unassembled WGS sequence"/>
</dbReference>